<proteinExistence type="predicted"/>
<organism evidence="4 5">
    <name type="scientific">Candidatus Abawacabacteria bacterium RIFCSPHIGHO2_01_FULL_46_8</name>
    <dbReference type="NCBI Taxonomy" id="1817815"/>
    <lineage>
        <taxon>Bacteria</taxon>
        <taxon>Candidatus Abawacaibacteriota</taxon>
    </lineage>
</organism>
<comment type="caution">
    <text evidence="4">The sequence shown here is derived from an EMBL/GenBank/DDBJ whole genome shotgun (WGS) entry which is preliminary data.</text>
</comment>
<gene>
    <name evidence="4" type="ORF">A2788_02185</name>
</gene>
<reference evidence="4 5" key="1">
    <citation type="journal article" date="2016" name="Nat. Commun.">
        <title>Thousands of microbial genomes shed light on interconnected biogeochemical processes in an aquifer system.</title>
        <authorList>
            <person name="Anantharaman K."/>
            <person name="Brown C.T."/>
            <person name="Hug L.A."/>
            <person name="Sharon I."/>
            <person name="Castelle C.J."/>
            <person name="Probst A.J."/>
            <person name="Thomas B.C."/>
            <person name="Singh A."/>
            <person name="Wilkins M.J."/>
            <person name="Karaoz U."/>
            <person name="Brodie E.L."/>
            <person name="Williams K.H."/>
            <person name="Hubbard S.S."/>
            <person name="Banfield J.F."/>
        </authorList>
    </citation>
    <scope>NUCLEOTIDE SEQUENCE [LARGE SCALE GENOMIC DNA]</scope>
</reference>
<keyword evidence="1" id="KW-0175">Coiled coil</keyword>
<dbReference type="Proteomes" id="UP000177521">
    <property type="component" value="Unassembled WGS sequence"/>
</dbReference>
<evidence type="ECO:0000313" key="4">
    <source>
        <dbReference type="EMBL" id="OGC81916.1"/>
    </source>
</evidence>
<dbReference type="PANTHER" id="PTHR15048">
    <property type="entry name" value="STARCH-BINDING DOMAIN-CONTAINING PROTEIN 1"/>
    <property type="match status" value="1"/>
</dbReference>
<feature type="transmembrane region" description="Helical" evidence="3">
    <location>
        <begin position="62"/>
        <end position="83"/>
    </location>
</feature>
<dbReference type="AlphaFoldDB" id="A0A1F4XJU6"/>
<protein>
    <submittedName>
        <fullName evidence="4">Uncharacterized protein</fullName>
    </submittedName>
</protein>
<keyword evidence="3" id="KW-0812">Transmembrane</keyword>
<keyword evidence="3" id="KW-0472">Membrane</keyword>
<dbReference type="PANTHER" id="PTHR15048:SF0">
    <property type="entry name" value="STARCH-BINDING DOMAIN-CONTAINING PROTEIN 1"/>
    <property type="match status" value="1"/>
</dbReference>
<feature type="coiled-coil region" evidence="1">
    <location>
        <begin position="221"/>
        <end position="248"/>
    </location>
</feature>
<feature type="compositionally biased region" description="Low complexity" evidence="2">
    <location>
        <begin position="649"/>
        <end position="670"/>
    </location>
</feature>
<keyword evidence="3" id="KW-1133">Transmembrane helix</keyword>
<dbReference type="EMBL" id="MEWS01000027">
    <property type="protein sequence ID" value="OGC81916.1"/>
    <property type="molecule type" value="Genomic_DNA"/>
</dbReference>
<sequence length="694" mass="74484">MVAPFLQAKSTKWWQEFSKYAFMHVQLAFYLSLAVAVTQNFMGGAGKVEATWDTVGMAVQPGAFSLQNLFALIFVVVLIFYAVMKAISAEGYGIAGEWAGKLRGYGARAPWAVGKFAAKPITGVATTIGAAGKAAAMKRLAASKGKMREWSAEEGVEGEGITKAGLRAIKKLIALPVSLPDRARSIKERSAMETKRAKESIAALPAKEQARINVLKADHAAEDADGAMKQARETAKNYRAEVKVILKQAGADNISKLSGKNKERAAALTVKALAAENQARLTRDKARKEMLDVFSQGDKEREIINQANLLQSLNNGELVGGKLSDEQRLVIDDLMSSFRNIDPSKLTGPSQEKFRDALARTMMMSQAAGESGVEQELSSIFGKMGKGKFSIGNISAIRMANAAAKLDPTEAADLNSYDSIFEDLHGNQWRTKFGELGLKPGETITEEHMANRVKLLSGGFDAAETFYNQQNLGTMQENMTGEDIRDSVNNGYIDFQNLKNLANSSKRELNKFSGKQSNLAEEAIKDLLKDIGVDSATLRSDQDFAKVFKDKAPEIKAALYQRNINAMKTDMSGAGASDTRKEALNNQIDRTQTKLDDLMKTAKAAADQAAADKKTADQAEADKKAAADQAEADKKAAADQAEADKKAAADQAAADQAAAAQAAADQAAAEARAKAERAPITRGRGPAGTTPPGL</sequence>
<accession>A0A1F4XJU6</accession>
<dbReference type="GO" id="GO:0016020">
    <property type="term" value="C:membrane"/>
    <property type="evidence" value="ECO:0007669"/>
    <property type="project" value="TreeGrafter"/>
</dbReference>
<evidence type="ECO:0000256" key="2">
    <source>
        <dbReference type="SAM" id="MobiDB-lite"/>
    </source>
</evidence>
<feature type="compositionally biased region" description="Basic and acidic residues" evidence="2">
    <location>
        <begin position="610"/>
        <end position="648"/>
    </location>
</feature>
<feature type="compositionally biased region" description="Low complexity" evidence="2">
    <location>
        <begin position="680"/>
        <end position="694"/>
    </location>
</feature>
<evidence type="ECO:0000256" key="3">
    <source>
        <dbReference type="SAM" id="Phobius"/>
    </source>
</evidence>
<evidence type="ECO:0000256" key="1">
    <source>
        <dbReference type="SAM" id="Coils"/>
    </source>
</evidence>
<name>A0A1F4XJU6_9BACT</name>
<feature type="transmembrane region" description="Helical" evidence="3">
    <location>
        <begin position="21"/>
        <end position="42"/>
    </location>
</feature>
<evidence type="ECO:0000313" key="5">
    <source>
        <dbReference type="Proteomes" id="UP000177521"/>
    </source>
</evidence>
<feature type="region of interest" description="Disordered" evidence="2">
    <location>
        <begin position="609"/>
        <end position="694"/>
    </location>
</feature>